<reference evidence="2" key="1">
    <citation type="submission" date="2025-08" db="UniProtKB">
        <authorList>
            <consortium name="RefSeq"/>
        </authorList>
    </citation>
    <scope>IDENTIFICATION</scope>
    <source>
        <tissue evidence="2">Adult</tissue>
    </source>
</reference>
<dbReference type="GeneID" id="125779682"/>
<gene>
    <name evidence="2" type="primary">LOC125779682</name>
</gene>
<evidence type="ECO:0000313" key="2">
    <source>
        <dbReference type="RefSeq" id="XP_049316912.1"/>
    </source>
</evidence>
<accession>A0ABM3K609</accession>
<dbReference type="Proteomes" id="UP001652620">
    <property type="component" value="Chromosome 6"/>
</dbReference>
<keyword evidence="1" id="KW-1185">Reference proteome</keyword>
<protein>
    <submittedName>
        <fullName evidence="2">Uncharacterized protein LOC125779682</fullName>
    </submittedName>
</protein>
<organism evidence="1 2">
    <name type="scientific">Bactrocera dorsalis</name>
    <name type="common">Oriental fruit fly</name>
    <name type="synonym">Dacus dorsalis</name>
    <dbReference type="NCBI Taxonomy" id="27457"/>
    <lineage>
        <taxon>Eukaryota</taxon>
        <taxon>Metazoa</taxon>
        <taxon>Ecdysozoa</taxon>
        <taxon>Arthropoda</taxon>
        <taxon>Hexapoda</taxon>
        <taxon>Insecta</taxon>
        <taxon>Pterygota</taxon>
        <taxon>Neoptera</taxon>
        <taxon>Endopterygota</taxon>
        <taxon>Diptera</taxon>
        <taxon>Brachycera</taxon>
        <taxon>Muscomorpha</taxon>
        <taxon>Tephritoidea</taxon>
        <taxon>Tephritidae</taxon>
        <taxon>Bactrocera</taxon>
        <taxon>Bactrocera</taxon>
    </lineage>
</organism>
<proteinExistence type="predicted"/>
<sequence>MTVCTYNFIWVRRQGSRLQHAGVLSQVPYQSAKEVVSKMQGENVPSKKGPSVQTGIDRYINVKRKLSPIKTAVNTKKFQAGTPNSKKPEILNGNRFALLSKEPNDEAKGTTTVVNAKPPPIYLRERSSNALVSKLSNIIDTNNFHIVPLKKGNIDETKIQTYTEKSFMDIVKFLSDNKKNYYSYQLKSSKGLVVVIKGIESSVDSNDVKEALEEGGFSIK</sequence>
<feature type="non-terminal residue" evidence="2">
    <location>
        <position position="220"/>
    </location>
</feature>
<dbReference type="RefSeq" id="XP_049316912.1">
    <property type="nucleotide sequence ID" value="XM_049460955.1"/>
</dbReference>
<name>A0ABM3K609_BACDO</name>
<evidence type="ECO:0000313" key="1">
    <source>
        <dbReference type="Proteomes" id="UP001652620"/>
    </source>
</evidence>